<evidence type="ECO:0000256" key="7">
    <source>
        <dbReference type="PROSITE-ProRule" id="PRU00042"/>
    </source>
</evidence>
<name>A0A7R9FG75_9NEOP</name>
<evidence type="ECO:0000256" key="1">
    <source>
        <dbReference type="ARBA" id="ARBA00004123"/>
    </source>
</evidence>
<dbReference type="GO" id="GO:0008270">
    <property type="term" value="F:zinc ion binding"/>
    <property type="evidence" value="ECO:0007669"/>
    <property type="project" value="UniProtKB-KW"/>
</dbReference>
<dbReference type="PANTHER" id="PTHR14196">
    <property type="entry name" value="ODD-SKIPPED - RELATED"/>
    <property type="match status" value="1"/>
</dbReference>
<feature type="domain" description="C2H2-type" evidence="8">
    <location>
        <begin position="296"/>
        <end position="319"/>
    </location>
</feature>
<sequence length="351" mass="40261">MSAHFRGGSVENTTWCTRLGSRAPISPQSLAVDSNTRVVFNESSLPDAVCKKCLRKLQICHRYMQNHIQKQHELKEKRNKNMSEVEELDFSEVIDNDSDTDRLIIDEQERTSRVRKRRRLNVDRPSGALEQQNCHSEQHDVIDNEYLPLLVKVNEDIQPHKGMRCVSDSESTSSEIVSSDKILHHSGPTRLKVKEESFKVETDLETKNKETFETKYKDATQDLSSLSKPTKIIYLDSKLFTCEYCGKTFSHKGDLNKHRRSHTGERPYSCQLCPKTFTHASNLLRHHKIHSGEKPFVCSCCGRGFSRKDKLNGHLSSVHDIAMTKRKYVKYSDDKCEVINITDSSFASQAI</sequence>
<evidence type="ECO:0000313" key="9">
    <source>
        <dbReference type="EMBL" id="CAD7453049.1"/>
    </source>
</evidence>
<evidence type="ECO:0000259" key="8">
    <source>
        <dbReference type="PROSITE" id="PS50157"/>
    </source>
</evidence>
<dbReference type="SUPFAM" id="SSF57667">
    <property type="entry name" value="beta-beta-alpha zinc fingers"/>
    <property type="match status" value="2"/>
</dbReference>
<dbReference type="GO" id="GO:0005634">
    <property type="term" value="C:nucleus"/>
    <property type="evidence" value="ECO:0007669"/>
    <property type="project" value="UniProtKB-SubCell"/>
</dbReference>
<evidence type="ECO:0000256" key="4">
    <source>
        <dbReference type="ARBA" id="ARBA00022771"/>
    </source>
</evidence>
<dbReference type="PANTHER" id="PTHR14196:SF12">
    <property type="entry name" value="ZINC FINGER PROTEIN 208-LIKE"/>
    <property type="match status" value="1"/>
</dbReference>
<dbReference type="FunFam" id="3.30.160.60:FF:000100">
    <property type="entry name" value="Zinc finger 45-like"/>
    <property type="match status" value="1"/>
</dbReference>
<evidence type="ECO:0000256" key="6">
    <source>
        <dbReference type="ARBA" id="ARBA00023242"/>
    </source>
</evidence>
<dbReference type="PROSITE" id="PS50157">
    <property type="entry name" value="ZINC_FINGER_C2H2_2"/>
    <property type="match status" value="3"/>
</dbReference>
<dbReference type="InterPro" id="IPR013087">
    <property type="entry name" value="Znf_C2H2_type"/>
</dbReference>
<dbReference type="FunFam" id="3.30.160.60:FF:000744">
    <property type="entry name" value="zinc finger E-box-binding homeobox 1"/>
    <property type="match status" value="2"/>
</dbReference>
<feature type="domain" description="C2H2-type" evidence="8">
    <location>
        <begin position="268"/>
        <end position="295"/>
    </location>
</feature>
<keyword evidence="4 7" id="KW-0863">Zinc-finger</keyword>
<protein>
    <recommendedName>
        <fullName evidence="8">C2H2-type domain-containing protein</fullName>
    </recommendedName>
</protein>
<dbReference type="Pfam" id="PF00096">
    <property type="entry name" value="zf-C2H2"/>
    <property type="match status" value="2"/>
</dbReference>
<evidence type="ECO:0000256" key="3">
    <source>
        <dbReference type="ARBA" id="ARBA00022737"/>
    </source>
</evidence>
<evidence type="ECO:0000256" key="2">
    <source>
        <dbReference type="ARBA" id="ARBA00022723"/>
    </source>
</evidence>
<keyword evidence="5" id="KW-0862">Zinc</keyword>
<dbReference type="GO" id="GO:0000977">
    <property type="term" value="F:RNA polymerase II transcription regulatory region sequence-specific DNA binding"/>
    <property type="evidence" value="ECO:0007669"/>
    <property type="project" value="TreeGrafter"/>
</dbReference>
<keyword evidence="3" id="KW-0677">Repeat</keyword>
<organism evidence="9">
    <name type="scientific">Timema tahoe</name>
    <dbReference type="NCBI Taxonomy" id="61484"/>
    <lineage>
        <taxon>Eukaryota</taxon>
        <taxon>Metazoa</taxon>
        <taxon>Ecdysozoa</taxon>
        <taxon>Arthropoda</taxon>
        <taxon>Hexapoda</taxon>
        <taxon>Insecta</taxon>
        <taxon>Pterygota</taxon>
        <taxon>Neoptera</taxon>
        <taxon>Polyneoptera</taxon>
        <taxon>Phasmatodea</taxon>
        <taxon>Timematodea</taxon>
        <taxon>Timematoidea</taxon>
        <taxon>Timematidae</taxon>
        <taxon>Timema</taxon>
    </lineage>
</organism>
<evidence type="ECO:0000256" key="5">
    <source>
        <dbReference type="ARBA" id="ARBA00022833"/>
    </source>
</evidence>
<dbReference type="EMBL" id="OE000241">
    <property type="protein sequence ID" value="CAD7453049.1"/>
    <property type="molecule type" value="Genomic_DNA"/>
</dbReference>
<accession>A0A7R9FG75</accession>
<reference evidence="9" key="1">
    <citation type="submission" date="2020-11" db="EMBL/GenBank/DDBJ databases">
        <authorList>
            <person name="Tran Van P."/>
        </authorList>
    </citation>
    <scope>NUCLEOTIDE SEQUENCE</scope>
</reference>
<dbReference type="GO" id="GO:0000981">
    <property type="term" value="F:DNA-binding transcription factor activity, RNA polymerase II-specific"/>
    <property type="evidence" value="ECO:0007669"/>
    <property type="project" value="TreeGrafter"/>
</dbReference>
<dbReference type="SMART" id="SM00355">
    <property type="entry name" value="ZnF_C2H2"/>
    <property type="match status" value="3"/>
</dbReference>
<comment type="subcellular location">
    <subcellularLocation>
        <location evidence="1">Nucleus</location>
    </subcellularLocation>
</comment>
<keyword evidence="2" id="KW-0479">Metal-binding</keyword>
<gene>
    <name evidence="9" type="ORF">TTEB3V08_LOCUS1203</name>
</gene>
<dbReference type="InterPro" id="IPR050717">
    <property type="entry name" value="C2H2-ZF_Transcription_Reg"/>
</dbReference>
<dbReference type="PROSITE" id="PS00028">
    <property type="entry name" value="ZINC_FINGER_C2H2_1"/>
    <property type="match status" value="3"/>
</dbReference>
<dbReference type="AlphaFoldDB" id="A0A7R9FG75"/>
<dbReference type="Gene3D" id="3.30.160.60">
    <property type="entry name" value="Classic Zinc Finger"/>
    <property type="match status" value="3"/>
</dbReference>
<feature type="domain" description="C2H2-type" evidence="8">
    <location>
        <begin position="240"/>
        <end position="267"/>
    </location>
</feature>
<dbReference type="InterPro" id="IPR036236">
    <property type="entry name" value="Znf_C2H2_sf"/>
</dbReference>
<keyword evidence="6" id="KW-0539">Nucleus</keyword>
<proteinExistence type="predicted"/>